<evidence type="ECO:0008006" key="3">
    <source>
        <dbReference type="Google" id="ProtNLM"/>
    </source>
</evidence>
<dbReference type="InterPro" id="IPR015915">
    <property type="entry name" value="Kelch-typ_b-propeller"/>
</dbReference>
<name>A0A391NQ55_9EUKA</name>
<keyword evidence="2" id="KW-1185">Reference proteome</keyword>
<comment type="caution">
    <text evidence="1">The sequence shown here is derived from an EMBL/GenBank/DDBJ whole genome shotgun (WGS) entry which is preliminary data.</text>
</comment>
<organism evidence="1 2">
    <name type="scientific">Kipferlia bialata</name>
    <dbReference type="NCBI Taxonomy" id="797122"/>
    <lineage>
        <taxon>Eukaryota</taxon>
        <taxon>Metamonada</taxon>
        <taxon>Carpediemonas-like organisms</taxon>
        <taxon>Kipferlia</taxon>
    </lineage>
</organism>
<dbReference type="InterPro" id="IPR011043">
    <property type="entry name" value="Gal_Oxase/kelch_b-propeller"/>
</dbReference>
<dbReference type="AlphaFoldDB" id="A0A391NQ55"/>
<proteinExistence type="predicted"/>
<dbReference type="SUPFAM" id="SSF50965">
    <property type="entry name" value="Galactose oxidase, central domain"/>
    <property type="match status" value="1"/>
</dbReference>
<dbReference type="Gene3D" id="2.120.10.80">
    <property type="entry name" value="Kelch-type beta propeller"/>
    <property type="match status" value="1"/>
</dbReference>
<reference evidence="1 2" key="1">
    <citation type="journal article" date="2018" name="PLoS ONE">
        <title>The draft genome of Kipferlia bialata reveals reductive genome evolution in fornicate parasites.</title>
        <authorList>
            <person name="Tanifuji G."/>
            <person name="Takabayashi S."/>
            <person name="Kume K."/>
            <person name="Takagi M."/>
            <person name="Nakayama T."/>
            <person name="Kamikawa R."/>
            <person name="Inagaki Y."/>
            <person name="Hashimoto T."/>
        </authorList>
    </citation>
    <scope>NUCLEOTIDE SEQUENCE [LARGE SCALE GENOMIC DNA]</scope>
    <source>
        <strain evidence="1">NY0173</strain>
    </source>
</reference>
<gene>
    <name evidence="1" type="ORF">KIPB_010824</name>
</gene>
<sequence>MASVEWNPVTLNTQLHAPTAAVRVGDNTVAYVCQVQARKTHGEECQNCVRRLACLLVTKLSDGTYREEVIVSHIVTDVHRECVGYVGGRLYILVPGPEESLYGKSTHESVGVVTLSLDTHVWTVYPPTQLPRKIYPRCSFSLGGCWYIVGPKACDSRDTVILKYNSFSQLWSQAPCNLIFDAFSILSCAVVGDTVYMLDSRHLLMLRFTEKSSGVECELPRDLGGVLSVFALGTHILINAGVSRYSRTPSPCFYAYSTVSGEWTAYEQERHERQSESCEWVGGSIGEGTALYLHTERDPMSHTTTGVLYCKAITATLPETEDVT</sequence>
<evidence type="ECO:0000313" key="2">
    <source>
        <dbReference type="Proteomes" id="UP000265618"/>
    </source>
</evidence>
<protein>
    <recommendedName>
        <fullName evidence="3">Kelch-type beta propeller</fullName>
    </recommendedName>
</protein>
<accession>A0A391NQ55</accession>
<evidence type="ECO:0000313" key="1">
    <source>
        <dbReference type="EMBL" id="GCA63595.1"/>
    </source>
</evidence>
<dbReference type="EMBL" id="BDIP01004167">
    <property type="protein sequence ID" value="GCA63595.1"/>
    <property type="molecule type" value="Genomic_DNA"/>
</dbReference>
<dbReference type="Proteomes" id="UP000265618">
    <property type="component" value="Unassembled WGS sequence"/>
</dbReference>